<dbReference type="AlphaFoldDB" id="A0A7S3Z741"/>
<sequence length="1164" mass="130652">MSEFDEKCGGEEWEVSSGAEQRAGEGEDSGGCGSERGKEVVVASGNGFKIATININGIRTSWTEFNGYILEHSPDILAVSETLVPPKGSEAMFMKVFLSGGREIFLGGGYGAKHDKEFIKCLHEWVSSLQPSDTFILTGDFNARATDWDRKDNYNGRALREVLPLWGASVMNDKPTCYRSNGSSTVDLFITNEPELVLEHTVGGDVNSDHAPTLATLDVNGGAENGERVFEVLQYRKADWEMFQKLVTDGLDWKELKILVQCRLNGRWRRDTRTKLEKLMVKYIQLVKEAREAAVPKKTIKIATRSTPYWWNEKLSDAMSKKETLVGQDRIQSTRRRRRAIALLNKKIRKMEQGARSSSWRSFCDNFADPKQIYALFRRSKGSVSVPSFMGPDGTICVSDDDKAEGFNDAYAEIGNRVLCLESFHEQINSNIGELREDFERGGWEDVPRMFNDASVAAVLRSLKRGSAGGMDGVRNEELRQLPSLAVLYLARLYDLLFAAGVCVKPWRLACLFPIPKGSDVHKATDLRPIALTSVFCRVFEKVLNESLTAHVLDEGLLPSDQYGFLRGKETVGITTRIAQKLRVMRGNQVRAGLFLDVCKAYNSVWHEGLLWKLRDLSIPRHYVRWMSSWLSSRKYVTRIGQSVSSERAHRTGLPQGSVLSPLLFILFFSDVILGLGSDAFLFADDATLLSKPFPAGKRLTFRGLQRDLCDVLDWGRRWLLDFSGIKTKLVLFSRCKALCREDYKLDMNGTAVAHSDRAKCLGVVFDQQYKFHHECQRRLSIFKQRMSMVMRLGGYRFGCPSRYMIRLYNSVAVPALLYNPWSFLLGPASYLKKAKALQRQFLRRVLSLPRCSGGDVAEVYARIVPLGLRIMALVAMMGVRLNSGRDVLYQEEYRLFCAGSDIERVLNRKVATWKTPFGVILRALRAHSIPVEAKGLRSASGTSPMQRSIQLPDMKQFHKRESERNRAKASDFGHAVIASIPKRDVIMFVDGGRGDDHCRAAVHVVLPQGASQDFCWDIVGRFPSSHRAELLAISKAIDLANKVGLSTTIVGDSQAAIKAVLSPRTRCPVARQIFRKLQRSESVSGLVWVPSHVGIPGNEHVDMLVTHPGESNGVVELEPTVGDFVKAIKRGTLSAWQELWSLSDHSQEAHILFPRIPPDRRHI</sequence>
<dbReference type="SUPFAM" id="SSF53098">
    <property type="entry name" value="Ribonuclease H-like"/>
    <property type="match status" value="1"/>
</dbReference>
<dbReference type="Pfam" id="PF14529">
    <property type="entry name" value="Exo_endo_phos_2"/>
    <property type="match status" value="1"/>
</dbReference>
<dbReference type="EMBL" id="HBIV01035802">
    <property type="protein sequence ID" value="CAE0673824.1"/>
    <property type="molecule type" value="Transcribed_RNA"/>
</dbReference>
<evidence type="ECO:0000256" key="1">
    <source>
        <dbReference type="SAM" id="MobiDB-lite"/>
    </source>
</evidence>
<dbReference type="InterPro" id="IPR012337">
    <property type="entry name" value="RNaseH-like_sf"/>
</dbReference>
<name>A0A7S3Z741_9EUKA</name>
<feature type="domain" description="RNase H type-1" evidence="3">
    <location>
        <begin position="982"/>
        <end position="1111"/>
    </location>
</feature>
<dbReference type="PANTHER" id="PTHR19446">
    <property type="entry name" value="REVERSE TRANSCRIPTASES"/>
    <property type="match status" value="1"/>
</dbReference>
<evidence type="ECO:0000259" key="3">
    <source>
        <dbReference type="PROSITE" id="PS50879"/>
    </source>
</evidence>
<dbReference type="Pfam" id="PF00078">
    <property type="entry name" value="RVT_1"/>
    <property type="match status" value="1"/>
</dbReference>
<dbReference type="PROSITE" id="PS50879">
    <property type="entry name" value="RNASE_H_1"/>
    <property type="match status" value="1"/>
</dbReference>
<dbReference type="Gene3D" id="3.60.10.10">
    <property type="entry name" value="Endonuclease/exonuclease/phosphatase"/>
    <property type="match status" value="1"/>
</dbReference>
<dbReference type="CDD" id="cd09276">
    <property type="entry name" value="Rnase_HI_RT_non_LTR"/>
    <property type="match status" value="1"/>
</dbReference>
<dbReference type="GO" id="GO:0004523">
    <property type="term" value="F:RNA-DNA hybrid ribonuclease activity"/>
    <property type="evidence" value="ECO:0007669"/>
    <property type="project" value="InterPro"/>
</dbReference>
<organism evidence="4">
    <name type="scientific">Lotharella globosa</name>
    <dbReference type="NCBI Taxonomy" id="91324"/>
    <lineage>
        <taxon>Eukaryota</taxon>
        <taxon>Sar</taxon>
        <taxon>Rhizaria</taxon>
        <taxon>Cercozoa</taxon>
        <taxon>Chlorarachniophyceae</taxon>
        <taxon>Lotharella</taxon>
    </lineage>
</organism>
<dbReference type="GO" id="GO:0003676">
    <property type="term" value="F:nucleic acid binding"/>
    <property type="evidence" value="ECO:0007669"/>
    <property type="project" value="InterPro"/>
</dbReference>
<feature type="compositionally biased region" description="Basic and acidic residues" evidence="1">
    <location>
        <begin position="1"/>
        <end position="10"/>
    </location>
</feature>
<protein>
    <recommendedName>
        <fullName evidence="5">Reverse transcriptase domain-containing protein</fullName>
    </recommendedName>
</protein>
<evidence type="ECO:0000313" key="4">
    <source>
        <dbReference type="EMBL" id="CAE0673824.1"/>
    </source>
</evidence>
<evidence type="ECO:0000259" key="2">
    <source>
        <dbReference type="PROSITE" id="PS50878"/>
    </source>
</evidence>
<dbReference type="CDD" id="cd01650">
    <property type="entry name" value="RT_nLTR_like"/>
    <property type="match status" value="1"/>
</dbReference>
<gene>
    <name evidence="4" type="ORF">LGLO00237_LOCUS25559</name>
</gene>
<reference evidence="4" key="1">
    <citation type="submission" date="2021-01" db="EMBL/GenBank/DDBJ databases">
        <authorList>
            <person name="Corre E."/>
            <person name="Pelletier E."/>
            <person name="Niang G."/>
            <person name="Scheremetjew M."/>
            <person name="Finn R."/>
            <person name="Kale V."/>
            <person name="Holt S."/>
            <person name="Cochrane G."/>
            <person name="Meng A."/>
            <person name="Brown T."/>
            <person name="Cohen L."/>
        </authorList>
    </citation>
    <scope>NUCLEOTIDE SEQUENCE</scope>
    <source>
        <strain evidence="4">CCCM811</strain>
    </source>
</reference>
<dbReference type="InterPro" id="IPR002156">
    <property type="entry name" value="RNaseH_domain"/>
</dbReference>
<dbReference type="PROSITE" id="PS50878">
    <property type="entry name" value="RT_POL"/>
    <property type="match status" value="1"/>
</dbReference>
<accession>A0A7S3Z741</accession>
<dbReference type="InterPro" id="IPR000477">
    <property type="entry name" value="RT_dom"/>
</dbReference>
<proteinExistence type="predicted"/>
<dbReference type="SUPFAM" id="SSF56219">
    <property type="entry name" value="DNase I-like"/>
    <property type="match status" value="1"/>
</dbReference>
<feature type="region of interest" description="Disordered" evidence="1">
    <location>
        <begin position="1"/>
        <end position="36"/>
    </location>
</feature>
<dbReference type="InterPro" id="IPR036397">
    <property type="entry name" value="RNaseH_sf"/>
</dbReference>
<evidence type="ECO:0008006" key="5">
    <source>
        <dbReference type="Google" id="ProtNLM"/>
    </source>
</evidence>
<dbReference type="InterPro" id="IPR036691">
    <property type="entry name" value="Endo/exonu/phosph_ase_sf"/>
</dbReference>
<dbReference type="InterPro" id="IPR005135">
    <property type="entry name" value="Endo/exonuclease/phosphatase"/>
</dbReference>
<dbReference type="Gene3D" id="3.30.420.10">
    <property type="entry name" value="Ribonuclease H-like superfamily/Ribonuclease H"/>
    <property type="match status" value="1"/>
</dbReference>
<feature type="domain" description="Reverse transcriptase" evidence="2">
    <location>
        <begin position="496"/>
        <end position="753"/>
    </location>
</feature>